<name>A0A1H7GZR7_9FIRM</name>
<dbReference type="SUPFAM" id="SSF55920">
    <property type="entry name" value="Creatinase/aminopeptidase"/>
    <property type="match status" value="1"/>
</dbReference>
<protein>
    <submittedName>
        <fullName evidence="2">Metallopeptidase family M24</fullName>
    </submittedName>
</protein>
<gene>
    <name evidence="2" type="ORF">SAMN02910377_00816</name>
</gene>
<reference evidence="3" key="1">
    <citation type="submission" date="2016-10" db="EMBL/GenBank/DDBJ databases">
        <authorList>
            <person name="Varghese N."/>
        </authorList>
    </citation>
    <scope>NUCLEOTIDE SEQUENCE [LARGE SCALE GENOMIC DNA]</scope>
    <source>
        <strain evidence="3">ACV-9</strain>
    </source>
</reference>
<organism evidence="2 3">
    <name type="scientific">Pseudobutyrivibrio ruminis</name>
    <dbReference type="NCBI Taxonomy" id="46206"/>
    <lineage>
        <taxon>Bacteria</taxon>
        <taxon>Bacillati</taxon>
        <taxon>Bacillota</taxon>
        <taxon>Clostridia</taxon>
        <taxon>Lachnospirales</taxon>
        <taxon>Lachnospiraceae</taxon>
        <taxon>Pseudobutyrivibrio</taxon>
    </lineage>
</organism>
<dbReference type="PANTHER" id="PTHR46112">
    <property type="entry name" value="AMINOPEPTIDASE"/>
    <property type="match status" value="1"/>
</dbReference>
<evidence type="ECO:0000313" key="2">
    <source>
        <dbReference type="EMBL" id="SEK42160.1"/>
    </source>
</evidence>
<dbReference type="PANTHER" id="PTHR46112:SF2">
    <property type="entry name" value="XAA-PRO AMINOPEPTIDASE P-RELATED"/>
    <property type="match status" value="1"/>
</dbReference>
<evidence type="ECO:0000313" key="3">
    <source>
        <dbReference type="Proteomes" id="UP000182321"/>
    </source>
</evidence>
<dbReference type="InterPro" id="IPR050659">
    <property type="entry name" value="Peptidase_M24B"/>
</dbReference>
<keyword evidence="3" id="KW-1185">Reference proteome</keyword>
<dbReference type="RefSeq" id="WP_074789509.1">
    <property type="nucleotide sequence ID" value="NZ_FNZX01000005.1"/>
</dbReference>
<dbReference type="AlphaFoldDB" id="A0A1H7GZR7"/>
<proteinExistence type="predicted"/>
<evidence type="ECO:0000259" key="1">
    <source>
        <dbReference type="Pfam" id="PF00557"/>
    </source>
</evidence>
<accession>A0A1H7GZR7</accession>
<dbReference type="Proteomes" id="UP000182321">
    <property type="component" value="Unassembled WGS sequence"/>
</dbReference>
<dbReference type="EMBL" id="FNZX01000005">
    <property type="protein sequence ID" value="SEK42160.1"/>
    <property type="molecule type" value="Genomic_DNA"/>
</dbReference>
<feature type="domain" description="Peptidase M24" evidence="1">
    <location>
        <begin position="3"/>
        <end position="219"/>
    </location>
</feature>
<dbReference type="Pfam" id="PF00557">
    <property type="entry name" value="Peptidase_M24"/>
    <property type="match status" value="1"/>
</dbReference>
<dbReference type="InterPro" id="IPR000994">
    <property type="entry name" value="Pept_M24"/>
</dbReference>
<sequence>MEYKEVQKIAKDTIIYARKTIQSGMTLADIRELCEKKLMELGADSFWYWDIGAFVFSGDETTISVSGKEYQTSNRIINENDIITIDLSPQKNSIWGDYARTLIVENGVVVDDDMCSNEEWKKGINTEKNLHAIMREFVTPQTTFEDLYYHMNKVIEEHGYINLDFLGNLGHSIVKQKSDRIYIEKGNTTCLGDVAFFTFEPHISMSGSKYGYKRENIYYFKKGKLMEL</sequence>
<dbReference type="Gene3D" id="3.90.230.10">
    <property type="entry name" value="Creatinase/methionine aminopeptidase superfamily"/>
    <property type="match status" value="1"/>
</dbReference>
<dbReference type="InterPro" id="IPR036005">
    <property type="entry name" value="Creatinase/aminopeptidase-like"/>
</dbReference>
<dbReference type="CDD" id="cd01066">
    <property type="entry name" value="APP_MetAP"/>
    <property type="match status" value="1"/>
</dbReference>